<dbReference type="InterPro" id="IPR017568">
    <property type="entry name" value="3-oxoacyl-ACP_synth-2"/>
</dbReference>
<evidence type="ECO:0000256" key="9">
    <source>
        <dbReference type="ARBA" id="ARBA00023160"/>
    </source>
</evidence>
<evidence type="ECO:0000256" key="10">
    <source>
        <dbReference type="ARBA" id="ARBA00023315"/>
    </source>
</evidence>
<dbReference type="CDD" id="cd00834">
    <property type="entry name" value="KAS_I_II"/>
    <property type="match status" value="1"/>
</dbReference>
<feature type="domain" description="Ketosynthase family 3 (KS3)" evidence="16">
    <location>
        <begin position="2"/>
        <end position="409"/>
    </location>
</feature>
<keyword evidence="5 14" id="KW-0444">Lipid biosynthesis</keyword>
<evidence type="ECO:0000256" key="12">
    <source>
        <dbReference type="ARBA" id="ARBA00047318"/>
    </source>
</evidence>
<evidence type="ECO:0000256" key="1">
    <source>
        <dbReference type="ARBA" id="ARBA00005194"/>
    </source>
</evidence>
<comment type="similarity">
    <text evidence="2 14 15">Belongs to the thiolase-like superfamily. Beta-ketoacyl-ACP synthases family.</text>
</comment>
<evidence type="ECO:0000256" key="14">
    <source>
        <dbReference type="PIRNR" id="PIRNR000447"/>
    </source>
</evidence>
<dbReference type="EMBL" id="JAPQES010000006">
    <property type="protein sequence ID" value="MCY6372106.1"/>
    <property type="molecule type" value="Genomic_DNA"/>
</dbReference>
<keyword evidence="9 14" id="KW-0275">Fatty acid biosynthesis</keyword>
<evidence type="ECO:0000313" key="17">
    <source>
        <dbReference type="EMBL" id="MCY6372106.1"/>
    </source>
</evidence>
<reference evidence="17" key="1">
    <citation type="submission" date="2022-12" db="EMBL/GenBank/DDBJ databases">
        <authorList>
            <person name="Wang J."/>
        </authorList>
    </citation>
    <scope>NUCLEOTIDE SEQUENCE</scope>
    <source>
        <strain evidence="17">HY-42-06</strain>
    </source>
</reference>
<dbReference type="NCBIfam" id="TIGR03150">
    <property type="entry name" value="fabF"/>
    <property type="match status" value="1"/>
</dbReference>
<evidence type="ECO:0000256" key="6">
    <source>
        <dbReference type="ARBA" id="ARBA00022679"/>
    </source>
</evidence>
<keyword evidence="10 14" id="KW-0012">Acyltransferase</keyword>
<evidence type="ECO:0000256" key="8">
    <source>
        <dbReference type="ARBA" id="ARBA00023098"/>
    </source>
</evidence>
<dbReference type="Pfam" id="PF02801">
    <property type="entry name" value="Ketoacyl-synt_C"/>
    <property type="match status" value="1"/>
</dbReference>
<dbReference type="InterPro" id="IPR000794">
    <property type="entry name" value="Beta-ketoacyl_synthase"/>
</dbReference>
<dbReference type="Proteomes" id="UP001079657">
    <property type="component" value="Unassembled WGS sequence"/>
</dbReference>
<evidence type="ECO:0000256" key="7">
    <source>
        <dbReference type="ARBA" id="ARBA00022832"/>
    </source>
</evidence>
<evidence type="ECO:0000256" key="3">
    <source>
        <dbReference type="ARBA" id="ARBA00012356"/>
    </source>
</evidence>
<evidence type="ECO:0000313" key="18">
    <source>
        <dbReference type="Proteomes" id="UP001079657"/>
    </source>
</evidence>
<keyword evidence="18" id="KW-1185">Reference proteome</keyword>
<evidence type="ECO:0000256" key="13">
    <source>
        <dbReference type="ARBA" id="ARBA00047659"/>
    </source>
</evidence>
<organism evidence="17 18">
    <name type="scientific">Clostridium ganghwense</name>
    <dbReference type="NCBI Taxonomy" id="312089"/>
    <lineage>
        <taxon>Bacteria</taxon>
        <taxon>Bacillati</taxon>
        <taxon>Bacillota</taxon>
        <taxon>Clostridia</taxon>
        <taxon>Eubacteriales</taxon>
        <taxon>Clostridiaceae</taxon>
        <taxon>Clostridium</taxon>
    </lineage>
</organism>
<dbReference type="InterPro" id="IPR016039">
    <property type="entry name" value="Thiolase-like"/>
</dbReference>
<comment type="caution">
    <text evidence="17">The sequence shown here is derived from an EMBL/GenBank/DDBJ whole genome shotgun (WGS) entry which is preliminary data.</text>
</comment>
<dbReference type="InterPro" id="IPR018201">
    <property type="entry name" value="Ketoacyl_synth_AS"/>
</dbReference>
<dbReference type="InterPro" id="IPR014031">
    <property type="entry name" value="Ketoacyl_synth_C"/>
</dbReference>
<comment type="pathway">
    <text evidence="1 14">Lipid metabolism; fatty acid biosynthesis.</text>
</comment>
<evidence type="ECO:0000256" key="4">
    <source>
        <dbReference type="ARBA" id="ARBA00014657"/>
    </source>
</evidence>
<evidence type="ECO:0000259" key="16">
    <source>
        <dbReference type="PROSITE" id="PS52004"/>
    </source>
</evidence>
<dbReference type="GO" id="GO:0004315">
    <property type="term" value="F:3-oxoacyl-[acyl-carrier-protein] synthase activity"/>
    <property type="evidence" value="ECO:0007669"/>
    <property type="project" value="UniProtKB-EC"/>
</dbReference>
<dbReference type="EC" id="2.3.1.179" evidence="3 14"/>
<evidence type="ECO:0000256" key="11">
    <source>
        <dbReference type="ARBA" id="ARBA00024006"/>
    </source>
</evidence>
<dbReference type="PANTHER" id="PTHR11712">
    <property type="entry name" value="POLYKETIDE SYNTHASE-RELATED"/>
    <property type="match status" value="1"/>
</dbReference>
<dbReference type="SUPFAM" id="SSF53901">
    <property type="entry name" value="Thiolase-like"/>
    <property type="match status" value="2"/>
</dbReference>
<dbReference type="NCBIfam" id="NF004970">
    <property type="entry name" value="PRK06333.1"/>
    <property type="match status" value="1"/>
</dbReference>
<protein>
    <recommendedName>
        <fullName evidence="4 14">3-oxoacyl-[acyl-carrier-protein] synthase 2</fullName>
        <ecNumber evidence="3 14">2.3.1.179</ecNumber>
    </recommendedName>
</protein>
<comment type="catalytic activity">
    <reaction evidence="13 14">
        <text>a fatty acyl-[ACP] + malonyl-[ACP] + H(+) = a 3-oxoacyl-[ACP] + holo-[ACP] + CO2</text>
        <dbReference type="Rhea" id="RHEA:22836"/>
        <dbReference type="Rhea" id="RHEA-COMP:9623"/>
        <dbReference type="Rhea" id="RHEA-COMP:9685"/>
        <dbReference type="Rhea" id="RHEA-COMP:9916"/>
        <dbReference type="Rhea" id="RHEA-COMP:14125"/>
        <dbReference type="ChEBI" id="CHEBI:15378"/>
        <dbReference type="ChEBI" id="CHEBI:16526"/>
        <dbReference type="ChEBI" id="CHEBI:64479"/>
        <dbReference type="ChEBI" id="CHEBI:78449"/>
        <dbReference type="ChEBI" id="CHEBI:78776"/>
        <dbReference type="ChEBI" id="CHEBI:138651"/>
    </reaction>
</comment>
<sequence length="413" mass="44095">MKNRVVITGMGAITPIGNNAKDFWNNIKEGKCGIDEINAFDATDFKVKLAAEVKDFNVGDYLDKREARRMDRFCQFAMIAADEAVKDSGLNVEDIDAERVGVIVGSGIGGITTIEEQHKKLLEKGPKRVSPFFIPMIISNMAAGNIAIKYGAKGICTTVVTACATGTNAIGDAFHNIRHGLSDLIIAGGTEASITPLSMAGFDSLTALSTNTDSNRASIPFDKERDGFVMGEGAGILILESLEHAVKRNAKIYGEIVGYGATCDAYHMTSPAPGGEGGARAMKLAIKDADLKPEEISYVNAHGTSTPYNDKFETAAIKTVFGEKAYEIPVSSTKSMTGHLLGAAGAIEAVVCTKALEEGFVPPTIGLTVKDEECDLDYVPNKGREQELKYALSNSLGFGGHNAVIVLKKWDER</sequence>
<dbReference type="PANTHER" id="PTHR11712:SF336">
    <property type="entry name" value="3-OXOACYL-[ACYL-CARRIER-PROTEIN] SYNTHASE, MITOCHONDRIAL"/>
    <property type="match status" value="1"/>
</dbReference>
<dbReference type="InterPro" id="IPR020841">
    <property type="entry name" value="PKS_Beta-ketoAc_synthase_dom"/>
</dbReference>
<dbReference type="PROSITE" id="PS52004">
    <property type="entry name" value="KS3_2"/>
    <property type="match status" value="1"/>
</dbReference>
<comment type="function">
    <text evidence="11 14">Involved in the type II fatty acid elongation cycle. Catalyzes the elongation of a wide range of acyl-ACP by the addition of two carbons from malonyl-ACP to an acyl acceptor. Can efficiently catalyze the conversion of palmitoleoyl-ACP (cis-hexadec-9-enoyl-ACP) to cis-vaccenoyl-ACP (cis-octadec-11-enoyl-ACP), an essential step in the thermal regulation of fatty acid composition.</text>
</comment>
<evidence type="ECO:0000256" key="5">
    <source>
        <dbReference type="ARBA" id="ARBA00022516"/>
    </source>
</evidence>
<name>A0ABT4CVM6_9CLOT</name>
<dbReference type="PROSITE" id="PS00606">
    <property type="entry name" value="KS3_1"/>
    <property type="match status" value="1"/>
</dbReference>
<dbReference type="InterPro" id="IPR014030">
    <property type="entry name" value="Ketoacyl_synth_N"/>
</dbReference>
<accession>A0ABT4CVM6</accession>
<evidence type="ECO:0000256" key="15">
    <source>
        <dbReference type="RuleBase" id="RU003694"/>
    </source>
</evidence>
<gene>
    <name evidence="17" type="primary">fabF</name>
    <name evidence="17" type="ORF">OXH55_15835</name>
</gene>
<keyword evidence="7" id="KW-0276">Fatty acid metabolism</keyword>
<dbReference type="RefSeq" id="WP_268051033.1">
    <property type="nucleotide sequence ID" value="NZ_JAPQES010000006.1"/>
</dbReference>
<proteinExistence type="inferred from homology"/>
<keyword evidence="8" id="KW-0443">Lipid metabolism</keyword>
<comment type="catalytic activity">
    <reaction evidence="12 14">
        <text>(9Z)-hexadecenoyl-[ACP] + malonyl-[ACP] + H(+) = 3-oxo-(11Z)-octadecenoyl-[ACP] + holo-[ACP] + CO2</text>
        <dbReference type="Rhea" id="RHEA:55040"/>
        <dbReference type="Rhea" id="RHEA-COMP:9623"/>
        <dbReference type="Rhea" id="RHEA-COMP:9685"/>
        <dbReference type="Rhea" id="RHEA-COMP:10800"/>
        <dbReference type="Rhea" id="RHEA-COMP:14074"/>
        <dbReference type="ChEBI" id="CHEBI:15378"/>
        <dbReference type="ChEBI" id="CHEBI:16526"/>
        <dbReference type="ChEBI" id="CHEBI:64479"/>
        <dbReference type="ChEBI" id="CHEBI:78449"/>
        <dbReference type="ChEBI" id="CHEBI:83989"/>
        <dbReference type="ChEBI" id="CHEBI:138538"/>
        <dbReference type="EC" id="2.3.1.179"/>
    </reaction>
</comment>
<dbReference type="NCBIfam" id="NF005589">
    <property type="entry name" value="PRK07314.1"/>
    <property type="match status" value="1"/>
</dbReference>
<dbReference type="SMART" id="SM00825">
    <property type="entry name" value="PKS_KS"/>
    <property type="match status" value="1"/>
</dbReference>
<keyword evidence="6 14" id="KW-0808">Transferase</keyword>
<dbReference type="PIRSF" id="PIRSF000447">
    <property type="entry name" value="KAS_II"/>
    <property type="match status" value="1"/>
</dbReference>
<evidence type="ECO:0000256" key="2">
    <source>
        <dbReference type="ARBA" id="ARBA00008467"/>
    </source>
</evidence>
<dbReference type="Pfam" id="PF00109">
    <property type="entry name" value="ketoacyl-synt"/>
    <property type="match status" value="1"/>
</dbReference>
<dbReference type="Gene3D" id="3.40.47.10">
    <property type="match status" value="1"/>
</dbReference>